<reference evidence="1" key="1">
    <citation type="submission" date="2023-02" db="EMBL/GenBank/DDBJ databases">
        <title>Genome of toxic invasive species Heracleum sosnowskyi carries increased number of genes despite the absence of recent whole-genome duplications.</title>
        <authorList>
            <person name="Schelkunov M."/>
            <person name="Shtratnikova V."/>
            <person name="Makarenko M."/>
            <person name="Klepikova A."/>
            <person name="Omelchenko D."/>
            <person name="Novikova G."/>
            <person name="Obukhova E."/>
            <person name="Bogdanov V."/>
            <person name="Penin A."/>
            <person name="Logacheva M."/>
        </authorList>
    </citation>
    <scope>NUCLEOTIDE SEQUENCE</scope>
    <source>
        <strain evidence="1">Hsosn_3</strain>
        <tissue evidence="1">Leaf</tissue>
    </source>
</reference>
<organism evidence="1 2">
    <name type="scientific">Heracleum sosnowskyi</name>
    <dbReference type="NCBI Taxonomy" id="360622"/>
    <lineage>
        <taxon>Eukaryota</taxon>
        <taxon>Viridiplantae</taxon>
        <taxon>Streptophyta</taxon>
        <taxon>Embryophyta</taxon>
        <taxon>Tracheophyta</taxon>
        <taxon>Spermatophyta</taxon>
        <taxon>Magnoliopsida</taxon>
        <taxon>eudicotyledons</taxon>
        <taxon>Gunneridae</taxon>
        <taxon>Pentapetalae</taxon>
        <taxon>asterids</taxon>
        <taxon>campanulids</taxon>
        <taxon>Apiales</taxon>
        <taxon>Apiaceae</taxon>
        <taxon>Apioideae</taxon>
        <taxon>apioid superclade</taxon>
        <taxon>Tordylieae</taxon>
        <taxon>Tordyliinae</taxon>
        <taxon>Heracleum</taxon>
    </lineage>
</organism>
<dbReference type="Proteomes" id="UP001237642">
    <property type="component" value="Unassembled WGS sequence"/>
</dbReference>
<keyword evidence="2" id="KW-1185">Reference proteome</keyword>
<name>A0AAD8IJD8_9APIA</name>
<evidence type="ECO:0000313" key="2">
    <source>
        <dbReference type="Proteomes" id="UP001237642"/>
    </source>
</evidence>
<comment type="caution">
    <text evidence="1">The sequence shown here is derived from an EMBL/GenBank/DDBJ whole genome shotgun (WGS) entry which is preliminary data.</text>
</comment>
<accession>A0AAD8IJD8</accession>
<proteinExistence type="predicted"/>
<dbReference type="AlphaFoldDB" id="A0AAD8IJD8"/>
<protein>
    <submittedName>
        <fullName evidence="1">Uncharacterized protein</fullName>
    </submittedName>
</protein>
<dbReference type="PANTHER" id="PTHR19446">
    <property type="entry name" value="REVERSE TRANSCRIPTASES"/>
    <property type="match status" value="1"/>
</dbReference>
<evidence type="ECO:0000313" key="1">
    <source>
        <dbReference type="EMBL" id="KAK1385467.1"/>
    </source>
</evidence>
<sequence>MLEIGNLTLTRLNTQDSYWLDREITEEELEFALKTSSNEKAPGPDGMIFGLVKVLWNRLKYPLLETIKEFSSSCRLPRGFNSSFITLIPKVDQPKLVNEFRPISLINSTSKLLQKYWQIGWSNERSNNWNKLLRAKYSCTVNTGLENSFEGKNVPEMLRNIISTNNSEAFNGSLISSNFRWSVRNGAKVLFWEDRWMKDNSKNLSLKFRRLHNISKIKFLHVKDVCLKWSDPNTQISDLWTINLRSWELDEVCNLNEIVASITLTQGKDILVWTQTGRPFTCKDGKVKLLNHTEEPARM</sequence>
<dbReference type="EMBL" id="JAUIZM010000005">
    <property type="protein sequence ID" value="KAK1385467.1"/>
    <property type="molecule type" value="Genomic_DNA"/>
</dbReference>
<gene>
    <name evidence="1" type="ORF">POM88_023202</name>
</gene>
<reference evidence="1" key="2">
    <citation type="submission" date="2023-05" db="EMBL/GenBank/DDBJ databases">
        <authorList>
            <person name="Schelkunov M.I."/>
        </authorList>
    </citation>
    <scope>NUCLEOTIDE SEQUENCE</scope>
    <source>
        <strain evidence="1">Hsosn_3</strain>
        <tissue evidence="1">Leaf</tissue>
    </source>
</reference>